<accession>A0A3N0C3H1</accession>
<organism evidence="10 11">
    <name type="scientific">Arthrobacter oryzae</name>
    <dbReference type="NCBI Taxonomy" id="409290"/>
    <lineage>
        <taxon>Bacteria</taxon>
        <taxon>Bacillati</taxon>
        <taxon>Actinomycetota</taxon>
        <taxon>Actinomycetes</taxon>
        <taxon>Micrococcales</taxon>
        <taxon>Micrococcaceae</taxon>
        <taxon>Arthrobacter</taxon>
    </lineage>
</organism>
<evidence type="ECO:0000256" key="5">
    <source>
        <dbReference type="ARBA" id="ARBA00022989"/>
    </source>
</evidence>
<keyword evidence="4 7" id="KW-0812">Transmembrane</keyword>
<proteinExistence type="inferred from homology"/>
<feature type="domain" description="YetF-like N-terminal transmembrane" evidence="9">
    <location>
        <begin position="20"/>
        <end position="77"/>
    </location>
</feature>
<dbReference type="InterPro" id="IPR007353">
    <property type="entry name" value="DUF421"/>
</dbReference>
<keyword evidence="6 7" id="KW-0472">Membrane</keyword>
<dbReference type="RefSeq" id="WP_123254873.1">
    <property type="nucleotide sequence ID" value="NZ_RBED01000080.1"/>
</dbReference>
<dbReference type="GO" id="GO:0005886">
    <property type="term" value="C:plasma membrane"/>
    <property type="evidence" value="ECO:0007669"/>
    <property type="project" value="UniProtKB-SubCell"/>
</dbReference>
<dbReference type="OrthoDB" id="9793799at2"/>
<evidence type="ECO:0000256" key="2">
    <source>
        <dbReference type="ARBA" id="ARBA00006448"/>
    </source>
</evidence>
<comment type="similarity">
    <text evidence="2">Belongs to the UPF0702 family.</text>
</comment>
<protein>
    <submittedName>
        <fullName evidence="10">DUF421 domain-containing protein</fullName>
    </submittedName>
</protein>
<dbReference type="PANTHER" id="PTHR34582:SF6">
    <property type="entry name" value="UPF0702 TRANSMEMBRANE PROTEIN YCAP"/>
    <property type="match status" value="1"/>
</dbReference>
<evidence type="ECO:0000256" key="3">
    <source>
        <dbReference type="ARBA" id="ARBA00022475"/>
    </source>
</evidence>
<keyword evidence="11" id="KW-1185">Reference proteome</keyword>
<feature type="transmembrane region" description="Helical" evidence="7">
    <location>
        <begin position="12"/>
        <end position="31"/>
    </location>
</feature>
<evidence type="ECO:0000313" key="10">
    <source>
        <dbReference type="EMBL" id="RNL57174.1"/>
    </source>
</evidence>
<dbReference type="Gene3D" id="3.30.240.20">
    <property type="entry name" value="bsu07140 like domains"/>
    <property type="match status" value="1"/>
</dbReference>
<dbReference type="Pfam" id="PF04239">
    <property type="entry name" value="DUF421"/>
    <property type="match status" value="1"/>
</dbReference>
<evidence type="ECO:0000313" key="11">
    <source>
        <dbReference type="Proteomes" id="UP000273807"/>
    </source>
</evidence>
<sequence length="166" mass="17815">MWFDSWPDILRTVVVGSAAYVTLVLILRVSGKRTLGQLNAFDLVVSVALGSTLATILLSKDVSWAEGATAFTLLAALQFGVGTVSTKWPVSRKVITSQPAVLLWDGVFERDALRSNRLTEAEIRQAARESGYGDLSLLAAVVLETNGKLSVIPVQQIGDGSALRKD</sequence>
<name>A0A3N0C3H1_9MICC</name>
<feature type="transmembrane region" description="Helical" evidence="7">
    <location>
        <begin position="38"/>
        <end position="58"/>
    </location>
</feature>
<dbReference type="PANTHER" id="PTHR34582">
    <property type="entry name" value="UPF0702 TRANSMEMBRANE PROTEIN YCAP"/>
    <property type="match status" value="1"/>
</dbReference>
<dbReference type="InterPro" id="IPR048454">
    <property type="entry name" value="YetF_N"/>
</dbReference>
<dbReference type="EMBL" id="RBED01000080">
    <property type="protein sequence ID" value="RNL57174.1"/>
    <property type="molecule type" value="Genomic_DNA"/>
</dbReference>
<evidence type="ECO:0000256" key="4">
    <source>
        <dbReference type="ARBA" id="ARBA00022692"/>
    </source>
</evidence>
<keyword evidence="5 7" id="KW-1133">Transmembrane helix</keyword>
<evidence type="ECO:0000259" key="9">
    <source>
        <dbReference type="Pfam" id="PF20730"/>
    </source>
</evidence>
<feature type="domain" description="YetF C-terminal" evidence="8">
    <location>
        <begin position="87"/>
        <end position="156"/>
    </location>
</feature>
<keyword evidence="3" id="KW-1003">Cell membrane</keyword>
<evidence type="ECO:0000259" key="8">
    <source>
        <dbReference type="Pfam" id="PF04239"/>
    </source>
</evidence>
<evidence type="ECO:0000256" key="7">
    <source>
        <dbReference type="SAM" id="Phobius"/>
    </source>
</evidence>
<evidence type="ECO:0000256" key="6">
    <source>
        <dbReference type="ARBA" id="ARBA00023136"/>
    </source>
</evidence>
<dbReference type="Pfam" id="PF20730">
    <property type="entry name" value="YetF_N"/>
    <property type="match status" value="1"/>
</dbReference>
<dbReference type="AlphaFoldDB" id="A0A3N0C3H1"/>
<reference evidence="10 11" key="1">
    <citation type="submission" date="2018-10" db="EMBL/GenBank/DDBJ databases">
        <title>Genome sequencing of Arthrobacter oryzae TNB02.</title>
        <authorList>
            <person name="Cho Y.-J."/>
            <person name="Cho A."/>
            <person name="Kim O.-S."/>
        </authorList>
    </citation>
    <scope>NUCLEOTIDE SEQUENCE [LARGE SCALE GENOMIC DNA]</scope>
    <source>
        <strain evidence="10 11">TNB02</strain>
    </source>
</reference>
<comment type="subcellular location">
    <subcellularLocation>
        <location evidence="1">Cell membrane</location>
        <topology evidence="1">Multi-pass membrane protein</topology>
    </subcellularLocation>
</comment>
<comment type="caution">
    <text evidence="10">The sequence shown here is derived from an EMBL/GenBank/DDBJ whole genome shotgun (WGS) entry which is preliminary data.</text>
</comment>
<evidence type="ECO:0000256" key="1">
    <source>
        <dbReference type="ARBA" id="ARBA00004651"/>
    </source>
</evidence>
<feature type="transmembrane region" description="Helical" evidence="7">
    <location>
        <begin position="64"/>
        <end position="84"/>
    </location>
</feature>
<dbReference type="Proteomes" id="UP000273807">
    <property type="component" value="Unassembled WGS sequence"/>
</dbReference>
<dbReference type="InterPro" id="IPR023090">
    <property type="entry name" value="UPF0702_alpha/beta_dom_sf"/>
</dbReference>
<gene>
    <name evidence="10" type="ORF">D7003_07720</name>
</gene>